<name>A0AAD7EWM4_9AGAR</name>
<dbReference type="EMBL" id="JARIHO010000010">
    <property type="protein sequence ID" value="KAJ7354073.1"/>
    <property type="molecule type" value="Genomic_DNA"/>
</dbReference>
<feature type="compositionally biased region" description="Acidic residues" evidence="1">
    <location>
        <begin position="194"/>
        <end position="211"/>
    </location>
</feature>
<evidence type="ECO:0000313" key="3">
    <source>
        <dbReference type="Proteomes" id="UP001218218"/>
    </source>
</evidence>
<evidence type="ECO:0000313" key="2">
    <source>
        <dbReference type="EMBL" id="KAJ7354073.1"/>
    </source>
</evidence>
<feature type="region of interest" description="Disordered" evidence="1">
    <location>
        <begin position="180"/>
        <end position="211"/>
    </location>
</feature>
<gene>
    <name evidence="2" type="ORF">DFH08DRAFT_803992</name>
</gene>
<proteinExistence type="predicted"/>
<evidence type="ECO:0000256" key="1">
    <source>
        <dbReference type="SAM" id="MobiDB-lite"/>
    </source>
</evidence>
<dbReference type="Proteomes" id="UP001218218">
    <property type="component" value="Unassembled WGS sequence"/>
</dbReference>
<comment type="caution">
    <text evidence="2">The sequence shown here is derived from an EMBL/GenBank/DDBJ whole genome shotgun (WGS) entry which is preliminary data.</text>
</comment>
<dbReference type="AlphaFoldDB" id="A0AAD7EWM4"/>
<keyword evidence="3" id="KW-1185">Reference proteome</keyword>
<reference evidence="2" key="1">
    <citation type="submission" date="2023-03" db="EMBL/GenBank/DDBJ databases">
        <title>Massive genome expansion in bonnet fungi (Mycena s.s.) driven by repeated elements and novel gene families across ecological guilds.</title>
        <authorList>
            <consortium name="Lawrence Berkeley National Laboratory"/>
            <person name="Harder C.B."/>
            <person name="Miyauchi S."/>
            <person name="Viragh M."/>
            <person name="Kuo A."/>
            <person name="Thoen E."/>
            <person name="Andreopoulos B."/>
            <person name="Lu D."/>
            <person name="Skrede I."/>
            <person name="Drula E."/>
            <person name="Henrissat B."/>
            <person name="Morin E."/>
            <person name="Kohler A."/>
            <person name="Barry K."/>
            <person name="LaButti K."/>
            <person name="Morin E."/>
            <person name="Salamov A."/>
            <person name="Lipzen A."/>
            <person name="Mereny Z."/>
            <person name="Hegedus B."/>
            <person name="Baldrian P."/>
            <person name="Stursova M."/>
            <person name="Weitz H."/>
            <person name="Taylor A."/>
            <person name="Grigoriev I.V."/>
            <person name="Nagy L.G."/>
            <person name="Martin F."/>
            <person name="Kauserud H."/>
        </authorList>
    </citation>
    <scope>NUCLEOTIDE SEQUENCE</scope>
    <source>
        <strain evidence="2">CBHHK002</strain>
    </source>
</reference>
<accession>A0AAD7EWM4</accession>
<sequence length="211" mass="23930">MSSMGIFVEFEEDHASFEKIHGQDPILMWENMRGDPDVQELADFAILCLGVAVNQAGNKRDFSDFKIKKTRLCNHLTFKKTEKISKVSATIRAEHTATSFINPCEKRKNHDDTQVAGLIVVLQYANIIENNDKSKDEVISSCGLVNSQSAWRKLHVKWRLTRSRLKWGWRWTMSQDPLTLLSPPAVPAEHSKEEPDDGELEGSGDDFIEGD</sequence>
<protein>
    <submittedName>
        <fullName evidence="2">Uncharacterized protein</fullName>
    </submittedName>
</protein>
<organism evidence="2 3">
    <name type="scientific">Mycena albidolilacea</name>
    <dbReference type="NCBI Taxonomy" id="1033008"/>
    <lineage>
        <taxon>Eukaryota</taxon>
        <taxon>Fungi</taxon>
        <taxon>Dikarya</taxon>
        <taxon>Basidiomycota</taxon>
        <taxon>Agaricomycotina</taxon>
        <taxon>Agaricomycetes</taxon>
        <taxon>Agaricomycetidae</taxon>
        <taxon>Agaricales</taxon>
        <taxon>Marasmiineae</taxon>
        <taxon>Mycenaceae</taxon>
        <taxon>Mycena</taxon>
    </lineage>
</organism>